<accession>A0A919KN49</accession>
<dbReference type="Proteomes" id="UP000617734">
    <property type="component" value="Unassembled WGS sequence"/>
</dbReference>
<dbReference type="RefSeq" id="WP_190210264.1">
    <property type="nucleotide sequence ID" value="NZ_BNBO01000006.1"/>
</dbReference>
<comment type="caution">
    <text evidence="6">The sequence shown here is derived from an EMBL/GenBank/DDBJ whole genome shotgun (WGS) entry which is preliminary data.</text>
</comment>
<feature type="region of interest" description="Disordered" evidence="4">
    <location>
        <begin position="328"/>
        <end position="375"/>
    </location>
</feature>
<keyword evidence="7" id="KW-1185">Reference proteome</keyword>
<dbReference type="GO" id="GO:0006281">
    <property type="term" value="P:DNA repair"/>
    <property type="evidence" value="ECO:0007669"/>
    <property type="project" value="InterPro"/>
</dbReference>
<dbReference type="Pfam" id="PF21999">
    <property type="entry name" value="IMS_HHH_1"/>
    <property type="match status" value="1"/>
</dbReference>
<dbReference type="Gene3D" id="3.30.70.270">
    <property type="match status" value="1"/>
</dbReference>
<dbReference type="PANTHER" id="PTHR35369">
    <property type="entry name" value="BLR3025 PROTEIN-RELATED"/>
    <property type="match status" value="1"/>
</dbReference>
<evidence type="ECO:0000259" key="5">
    <source>
        <dbReference type="PROSITE" id="PS50173"/>
    </source>
</evidence>
<dbReference type="InterPro" id="IPR017961">
    <property type="entry name" value="DNA_pol_Y-fam_little_finger"/>
</dbReference>
<dbReference type="InterPro" id="IPR050356">
    <property type="entry name" value="SulA_CellDiv_inhibitor"/>
</dbReference>
<evidence type="ECO:0000256" key="3">
    <source>
        <dbReference type="ARBA" id="ARBA00025589"/>
    </source>
</evidence>
<feature type="domain" description="UmuC" evidence="5">
    <location>
        <begin position="23"/>
        <end position="128"/>
    </location>
</feature>
<feature type="compositionally biased region" description="Basic and acidic residues" evidence="4">
    <location>
        <begin position="365"/>
        <end position="375"/>
    </location>
</feature>
<dbReference type="PROSITE" id="PS50173">
    <property type="entry name" value="UMUC"/>
    <property type="match status" value="1"/>
</dbReference>
<evidence type="ECO:0000256" key="1">
    <source>
        <dbReference type="ARBA" id="ARBA00010945"/>
    </source>
</evidence>
<dbReference type="GO" id="GO:0003684">
    <property type="term" value="F:damaged DNA binding"/>
    <property type="evidence" value="ECO:0007669"/>
    <property type="project" value="InterPro"/>
</dbReference>
<dbReference type="InterPro" id="IPR043128">
    <property type="entry name" value="Rev_trsase/Diguanyl_cyclase"/>
</dbReference>
<evidence type="ECO:0000313" key="7">
    <source>
        <dbReference type="Proteomes" id="UP000617734"/>
    </source>
</evidence>
<sequence>MTGTLPRAILQVRVAGVSFERYRELFAVLADITPVVQALPPDGALLDVTGALKFFRRTPEGLADLLQTRLAARYGLQAAIGGGGTRQLAAMACDTCRPGETRVLDPRDPQAARAFLRSRPVEALPGVGPALARGLQRYGVRSVGDLAGLPLATVQRIAGAGTGRLLHDRALGHDPRPVTAGGPPAGIAATRRFEQDVLDPGQARRALLALAVDLGARLRAGGKIARGVELQVTYADRSHTSRSRTLREPTAHTPAITEVLYAMFASLGLQRARIRAVTARVGALAAAERGYVQLTFDAATEDRRRLEPVLDKADLRFGTGAVRPAALAAPGPYRPGRRTAGRTGALPAVTDSGYPRPGVPPGAADGRDGHGQNHL</sequence>
<gene>
    <name evidence="6" type="ORF">GCM10018781_18040</name>
</gene>
<dbReference type="SUPFAM" id="SSF56672">
    <property type="entry name" value="DNA/RNA polymerases"/>
    <property type="match status" value="1"/>
</dbReference>
<comment type="function">
    <text evidence="3">Poorly processive, error-prone DNA polymerase involved in untargeted mutagenesis. Copies undamaged DNA at stalled replication forks, which arise in vivo from mismatched or misaligned primer ends. These misaligned primers can be extended by PolIV. Exhibits no 3'-5' exonuclease (proofreading) activity. May be involved in translesional synthesis, in conjunction with the beta clamp from PolIII.</text>
</comment>
<evidence type="ECO:0000256" key="4">
    <source>
        <dbReference type="SAM" id="MobiDB-lite"/>
    </source>
</evidence>
<keyword evidence="2" id="KW-0227">DNA damage</keyword>
<dbReference type="InterPro" id="IPR053848">
    <property type="entry name" value="IMS_HHH_1"/>
</dbReference>
<reference evidence="6" key="1">
    <citation type="journal article" date="2014" name="Int. J. Syst. Evol. Microbiol.">
        <title>Complete genome sequence of Corynebacterium casei LMG S-19264T (=DSM 44701T), isolated from a smear-ripened cheese.</title>
        <authorList>
            <consortium name="US DOE Joint Genome Institute (JGI-PGF)"/>
            <person name="Walter F."/>
            <person name="Albersmeier A."/>
            <person name="Kalinowski J."/>
            <person name="Ruckert C."/>
        </authorList>
    </citation>
    <scope>NUCLEOTIDE SEQUENCE</scope>
    <source>
        <strain evidence="6">JCM 4646</strain>
    </source>
</reference>
<dbReference type="Pfam" id="PF00817">
    <property type="entry name" value="IMS"/>
    <property type="match status" value="1"/>
</dbReference>
<dbReference type="AlphaFoldDB" id="A0A919KN49"/>
<dbReference type="InterPro" id="IPR036775">
    <property type="entry name" value="DNA_pol_Y-fam_lit_finger_sf"/>
</dbReference>
<dbReference type="Gene3D" id="3.30.1490.100">
    <property type="entry name" value="DNA polymerase, Y-family, little finger domain"/>
    <property type="match status" value="1"/>
</dbReference>
<evidence type="ECO:0000256" key="2">
    <source>
        <dbReference type="ARBA" id="ARBA00022763"/>
    </source>
</evidence>
<proteinExistence type="inferred from homology"/>
<dbReference type="InterPro" id="IPR043502">
    <property type="entry name" value="DNA/RNA_pol_sf"/>
</dbReference>
<dbReference type="GeneID" id="95352290"/>
<protein>
    <recommendedName>
        <fullName evidence="5">UmuC domain-containing protein</fullName>
    </recommendedName>
</protein>
<organism evidence="6 7">
    <name type="scientific">Kitasatospora indigofera</name>
    <dbReference type="NCBI Taxonomy" id="67307"/>
    <lineage>
        <taxon>Bacteria</taxon>
        <taxon>Bacillati</taxon>
        <taxon>Actinomycetota</taxon>
        <taxon>Actinomycetes</taxon>
        <taxon>Kitasatosporales</taxon>
        <taxon>Streptomycetaceae</taxon>
        <taxon>Kitasatospora</taxon>
    </lineage>
</organism>
<evidence type="ECO:0000313" key="6">
    <source>
        <dbReference type="EMBL" id="GHH65469.1"/>
    </source>
</evidence>
<dbReference type="SUPFAM" id="SSF100879">
    <property type="entry name" value="Lesion bypass DNA polymerase (Y-family), little finger domain"/>
    <property type="match status" value="1"/>
</dbReference>
<dbReference type="GO" id="GO:0003887">
    <property type="term" value="F:DNA-directed DNA polymerase activity"/>
    <property type="evidence" value="ECO:0007669"/>
    <property type="project" value="InterPro"/>
</dbReference>
<name>A0A919KN49_9ACTN</name>
<dbReference type="EMBL" id="BNBO01000006">
    <property type="protein sequence ID" value="GHH65469.1"/>
    <property type="molecule type" value="Genomic_DNA"/>
</dbReference>
<dbReference type="InterPro" id="IPR001126">
    <property type="entry name" value="UmuC"/>
</dbReference>
<dbReference type="PANTHER" id="PTHR35369:SF2">
    <property type="entry name" value="BLR3025 PROTEIN"/>
    <property type="match status" value="1"/>
</dbReference>
<reference evidence="6" key="2">
    <citation type="submission" date="2020-09" db="EMBL/GenBank/DDBJ databases">
        <authorList>
            <person name="Sun Q."/>
            <person name="Ohkuma M."/>
        </authorList>
    </citation>
    <scope>NUCLEOTIDE SEQUENCE</scope>
    <source>
        <strain evidence="6">JCM 4646</strain>
    </source>
</reference>
<dbReference type="Gene3D" id="1.10.150.20">
    <property type="entry name" value="5' to 3' exonuclease, C-terminal subdomain"/>
    <property type="match status" value="1"/>
</dbReference>
<comment type="similarity">
    <text evidence="1">Belongs to the DNA polymerase type-Y family.</text>
</comment>
<dbReference type="Pfam" id="PF11799">
    <property type="entry name" value="IMS_C"/>
    <property type="match status" value="1"/>
</dbReference>